<keyword evidence="2" id="KW-1185">Reference proteome</keyword>
<dbReference type="Proteomes" id="UP001221898">
    <property type="component" value="Unassembled WGS sequence"/>
</dbReference>
<organism evidence="1 2">
    <name type="scientific">Aldrovandia affinis</name>
    <dbReference type="NCBI Taxonomy" id="143900"/>
    <lineage>
        <taxon>Eukaryota</taxon>
        <taxon>Metazoa</taxon>
        <taxon>Chordata</taxon>
        <taxon>Craniata</taxon>
        <taxon>Vertebrata</taxon>
        <taxon>Euteleostomi</taxon>
        <taxon>Actinopterygii</taxon>
        <taxon>Neopterygii</taxon>
        <taxon>Teleostei</taxon>
        <taxon>Notacanthiformes</taxon>
        <taxon>Halosauridae</taxon>
        <taxon>Aldrovandia</taxon>
    </lineage>
</organism>
<reference evidence="1" key="1">
    <citation type="journal article" date="2023" name="Science">
        <title>Genome structures resolve the early diversification of teleost fishes.</title>
        <authorList>
            <person name="Parey E."/>
            <person name="Louis A."/>
            <person name="Montfort J."/>
            <person name="Bouchez O."/>
            <person name="Roques C."/>
            <person name="Iampietro C."/>
            <person name="Lluch J."/>
            <person name="Castinel A."/>
            <person name="Donnadieu C."/>
            <person name="Desvignes T."/>
            <person name="Floi Bucao C."/>
            <person name="Jouanno E."/>
            <person name="Wen M."/>
            <person name="Mejri S."/>
            <person name="Dirks R."/>
            <person name="Jansen H."/>
            <person name="Henkel C."/>
            <person name="Chen W.J."/>
            <person name="Zahm M."/>
            <person name="Cabau C."/>
            <person name="Klopp C."/>
            <person name="Thompson A.W."/>
            <person name="Robinson-Rechavi M."/>
            <person name="Braasch I."/>
            <person name="Lecointre G."/>
            <person name="Bobe J."/>
            <person name="Postlethwait J.H."/>
            <person name="Berthelot C."/>
            <person name="Roest Crollius H."/>
            <person name="Guiguen Y."/>
        </authorList>
    </citation>
    <scope>NUCLEOTIDE SEQUENCE</scope>
    <source>
        <strain evidence="1">NC1722</strain>
    </source>
</reference>
<name>A0AAD7SDZ4_9TELE</name>
<comment type="caution">
    <text evidence="1">The sequence shown here is derived from an EMBL/GenBank/DDBJ whole genome shotgun (WGS) entry which is preliminary data.</text>
</comment>
<dbReference type="AlphaFoldDB" id="A0AAD7SDZ4"/>
<protein>
    <submittedName>
        <fullName evidence="1">Uncharacterized protein</fullName>
    </submittedName>
</protein>
<evidence type="ECO:0000313" key="2">
    <source>
        <dbReference type="Proteomes" id="UP001221898"/>
    </source>
</evidence>
<accession>A0AAD7SDZ4</accession>
<dbReference type="EMBL" id="JAINUG010000075">
    <property type="protein sequence ID" value="KAJ8400733.1"/>
    <property type="molecule type" value="Genomic_DNA"/>
</dbReference>
<gene>
    <name evidence="1" type="ORF">AAFF_G00395020</name>
</gene>
<proteinExistence type="predicted"/>
<evidence type="ECO:0000313" key="1">
    <source>
        <dbReference type="EMBL" id="KAJ8400733.1"/>
    </source>
</evidence>
<sequence length="106" mass="11601">MGLCRREQYVLVLRCGRSCSTPSVRRLDRGSNYSRPGSSYRASHLISAGWGPVKDEEKGVTGLFQTTPMVCVNKILPIPQLHSEHTALTPIDLISAPALVSDLHTV</sequence>